<feature type="domain" description="AB hydrolase-1" evidence="1">
    <location>
        <begin position="17"/>
        <end position="240"/>
    </location>
</feature>
<comment type="caution">
    <text evidence="2">The sequence shown here is derived from an EMBL/GenBank/DDBJ whole genome shotgun (WGS) entry which is preliminary data.</text>
</comment>
<keyword evidence="3" id="KW-1185">Reference proteome</keyword>
<evidence type="ECO:0000259" key="1">
    <source>
        <dbReference type="Pfam" id="PF00561"/>
    </source>
</evidence>
<dbReference type="AlphaFoldDB" id="A0A7W8QP68"/>
<accession>A0A7W8QP68</accession>
<dbReference type="EC" id="3.1.1.24" evidence="2"/>
<organism evidence="2 3">
    <name type="scientific">Nocardiopsis composta</name>
    <dbReference type="NCBI Taxonomy" id="157465"/>
    <lineage>
        <taxon>Bacteria</taxon>
        <taxon>Bacillati</taxon>
        <taxon>Actinomycetota</taxon>
        <taxon>Actinomycetes</taxon>
        <taxon>Streptosporangiales</taxon>
        <taxon>Nocardiopsidaceae</taxon>
        <taxon>Nocardiopsis</taxon>
    </lineage>
</organism>
<dbReference type="Pfam" id="PF00561">
    <property type="entry name" value="Abhydrolase_1"/>
    <property type="match status" value="1"/>
</dbReference>
<evidence type="ECO:0000313" key="2">
    <source>
        <dbReference type="EMBL" id="MBB5433353.1"/>
    </source>
</evidence>
<sequence length="261" mass="28143">MAVVPLQHRFDGPQGGPVVLLLPPFGAKWSVWEPQIPELTRYCRVLRVNHRGHGATPLGERPPTVDELGADLEALLDEHRIGRVSVVAAGFGGMPGTWLAVHRPERVHRIAYLAGAARVPCPDTLLEIAERARADGMARVRREVLLPWFTPGFARERPDVVQWIAEEFEGLDPAGFASCCEAAAVTDQFPDIARVRAPALVVSGAHDPLLPPGHGRRLAAGIPGARFELLRGAAHLAGVERSDRVNELVMEHLAGVSVGSG</sequence>
<dbReference type="PANTHER" id="PTHR43433">
    <property type="entry name" value="HYDROLASE, ALPHA/BETA FOLD FAMILY PROTEIN"/>
    <property type="match status" value="1"/>
</dbReference>
<evidence type="ECO:0000313" key="3">
    <source>
        <dbReference type="Proteomes" id="UP000572635"/>
    </source>
</evidence>
<keyword evidence="2" id="KW-0378">Hydrolase</keyword>
<name>A0A7W8QP68_9ACTN</name>
<dbReference type="EMBL" id="JACHDB010000001">
    <property type="protein sequence ID" value="MBB5433353.1"/>
    <property type="molecule type" value="Genomic_DNA"/>
</dbReference>
<dbReference type="SUPFAM" id="SSF53474">
    <property type="entry name" value="alpha/beta-Hydrolases"/>
    <property type="match status" value="1"/>
</dbReference>
<dbReference type="RefSeq" id="WP_184393030.1">
    <property type="nucleotide sequence ID" value="NZ_BAAAJD010000044.1"/>
</dbReference>
<dbReference type="InterPro" id="IPR029058">
    <property type="entry name" value="AB_hydrolase_fold"/>
</dbReference>
<gene>
    <name evidence="2" type="ORF">HDA36_003437</name>
</gene>
<dbReference type="GO" id="GO:0047570">
    <property type="term" value="F:3-oxoadipate enol-lactonase activity"/>
    <property type="evidence" value="ECO:0007669"/>
    <property type="project" value="UniProtKB-EC"/>
</dbReference>
<proteinExistence type="predicted"/>
<dbReference type="PANTHER" id="PTHR43433:SF5">
    <property type="entry name" value="AB HYDROLASE-1 DOMAIN-CONTAINING PROTEIN"/>
    <property type="match status" value="1"/>
</dbReference>
<dbReference type="Gene3D" id="3.40.50.1820">
    <property type="entry name" value="alpha/beta hydrolase"/>
    <property type="match status" value="1"/>
</dbReference>
<dbReference type="InterPro" id="IPR000073">
    <property type="entry name" value="AB_hydrolase_1"/>
</dbReference>
<protein>
    <submittedName>
        <fullName evidence="2">3-oxoadipate enol-lactonase</fullName>
        <ecNumber evidence="2">3.1.1.24</ecNumber>
    </submittedName>
</protein>
<reference evidence="2 3" key="1">
    <citation type="submission" date="2020-08" db="EMBL/GenBank/DDBJ databases">
        <title>Sequencing the genomes of 1000 actinobacteria strains.</title>
        <authorList>
            <person name="Klenk H.-P."/>
        </authorList>
    </citation>
    <scope>NUCLEOTIDE SEQUENCE [LARGE SCALE GENOMIC DNA]</scope>
    <source>
        <strain evidence="2 3">DSM 44551</strain>
    </source>
</reference>
<dbReference type="InterPro" id="IPR050471">
    <property type="entry name" value="AB_hydrolase"/>
</dbReference>
<dbReference type="Proteomes" id="UP000572635">
    <property type="component" value="Unassembled WGS sequence"/>
</dbReference>